<dbReference type="Pfam" id="PF03140">
    <property type="entry name" value="DUF247"/>
    <property type="match status" value="1"/>
</dbReference>
<name>A0AAP0F4I8_9MAGN</name>
<dbReference type="EMBL" id="JBBNAG010000010">
    <property type="protein sequence ID" value="KAK9100494.1"/>
    <property type="molecule type" value="Genomic_DNA"/>
</dbReference>
<keyword evidence="1" id="KW-0812">Transmembrane</keyword>
<keyword evidence="1" id="KW-1133">Transmembrane helix</keyword>
<dbReference type="AlphaFoldDB" id="A0AAP0F4I8"/>
<accession>A0AAP0F4I8</accession>
<dbReference type="InterPro" id="IPR004158">
    <property type="entry name" value="DUF247_pln"/>
</dbReference>
<proteinExistence type="predicted"/>
<dbReference type="PANTHER" id="PTHR31549">
    <property type="entry name" value="PROTEIN, PUTATIVE (DUF247)-RELATED-RELATED"/>
    <property type="match status" value="1"/>
</dbReference>
<keyword evidence="1" id="KW-0472">Membrane</keyword>
<feature type="transmembrane region" description="Helical" evidence="1">
    <location>
        <begin position="512"/>
        <end position="535"/>
    </location>
</feature>
<sequence>MSYSSPAMATPKPSYTFDELQWVVRIRRTIEEEMEDEDNYSACIFVVPKSLKSSKPEAYIPQQLALGPYHSWRPELFDMERYKLAAAKRNQKQLQHIKFQHLVEQFLKMELRIRACYHKYLDLNHETLAWMMAVDVSFLLEFLQIFSNREGISSRTSPLVDNAGAKSSCNTILCDIFMLENQIPLFILRKMIEFQHSNNESAIEALYLMVMCLCDEVSPFSITGDFTSSHVKGSAHLLEFLYLTIIPKLEESPQIVEDGDAMGSMKKDAESFENSSHVKQFITEVWNLLSRLNKGPISFVKKAMLSKPVKFVKKLPWKFITMLPGFALLKQPVEYFMFSKQESVRVENEGSSRLKKNSKPPLIEEIKIPSVTELAKAGFHFVPRVGDITTIQFDKKTSALHLPTVSLDVNTEVILRNLVAYETSMGTSQLAFTRYTELMNGIIDTEEDAKLLREKGVVLNHLKSDLEVANLWNGMSQSVKLTKVPFLDVVIEDVNKHYNGRWKVKLRQFMKVYVFASWQFLTLVAVVFLFLLMSLQAFCSVYLCGGLARINTSNGDGA</sequence>
<reference evidence="2 3" key="1">
    <citation type="submission" date="2024-01" db="EMBL/GenBank/DDBJ databases">
        <title>Genome assemblies of Stephania.</title>
        <authorList>
            <person name="Yang L."/>
        </authorList>
    </citation>
    <scope>NUCLEOTIDE SEQUENCE [LARGE SCALE GENOMIC DNA]</scope>
    <source>
        <strain evidence="2">JXDWG</strain>
        <tissue evidence="2">Leaf</tissue>
    </source>
</reference>
<keyword evidence="3" id="KW-1185">Reference proteome</keyword>
<dbReference type="Proteomes" id="UP001419268">
    <property type="component" value="Unassembled WGS sequence"/>
</dbReference>
<evidence type="ECO:0000256" key="1">
    <source>
        <dbReference type="SAM" id="Phobius"/>
    </source>
</evidence>
<organism evidence="2 3">
    <name type="scientific">Stephania cephalantha</name>
    <dbReference type="NCBI Taxonomy" id="152367"/>
    <lineage>
        <taxon>Eukaryota</taxon>
        <taxon>Viridiplantae</taxon>
        <taxon>Streptophyta</taxon>
        <taxon>Embryophyta</taxon>
        <taxon>Tracheophyta</taxon>
        <taxon>Spermatophyta</taxon>
        <taxon>Magnoliopsida</taxon>
        <taxon>Ranunculales</taxon>
        <taxon>Menispermaceae</taxon>
        <taxon>Menispermoideae</taxon>
        <taxon>Cissampelideae</taxon>
        <taxon>Stephania</taxon>
    </lineage>
</organism>
<dbReference type="PANTHER" id="PTHR31549:SF23">
    <property type="entry name" value="OS03G0591600 PROTEIN"/>
    <property type="match status" value="1"/>
</dbReference>
<evidence type="ECO:0000313" key="3">
    <source>
        <dbReference type="Proteomes" id="UP001419268"/>
    </source>
</evidence>
<evidence type="ECO:0000313" key="2">
    <source>
        <dbReference type="EMBL" id="KAK9100494.1"/>
    </source>
</evidence>
<comment type="caution">
    <text evidence="2">The sequence shown here is derived from an EMBL/GenBank/DDBJ whole genome shotgun (WGS) entry which is preliminary data.</text>
</comment>
<gene>
    <name evidence="2" type="ORF">Scep_023924</name>
</gene>
<protein>
    <submittedName>
        <fullName evidence="2">Uncharacterized protein</fullName>
    </submittedName>
</protein>